<comment type="caution">
    <text evidence="8">The sequence shown here is derived from an EMBL/GenBank/DDBJ whole genome shotgun (WGS) entry which is preliminary data.</text>
</comment>
<keyword evidence="3 6" id="KW-0812">Transmembrane</keyword>
<dbReference type="InterPro" id="IPR051791">
    <property type="entry name" value="Pra-immunoreactive"/>
</dbReference>
<feature type="transmembrane region" description="Helical" evidence="6">
    <location>
        <begin position="136"/>
        <end position="152"/>
    </location>
</feature>
<comment type="subcellular location">
    <subcellularLocation>
        <location evidence="1">Cell membrane</location>
        <topology evidence="1">Multi-pass membrane protein</topology>
    </subcellularLocation>
</comment>
<organism evidence="8 9">
    <name type="scientific">Paractinoplanes bogorensis</name>
    <dbReference type="NCBI Taxonomy" id="1610840"/>
    <lineage>
        <taxon>Bacteria</taxon>
        <taxon>Bacillati</taxon>
        <taxon>Actinomycetota</taxon>
        <taxon>Actinomycetes</taxon>
        <taxon>Micromonosporales</taxon>
        <taxon>Micromonosporaceae</taxon>
        <taxon>Paractinoplanes</taxon>
    </lineage>
</organism>
<evidence type="ECO:0000256" key="1">
    <source>
        <dbReference type="ARBA" id="ARBA00004651"/>
    </source>
</evidence>
<feature type="domain" description="RDD" evidence="7">
    <location>
        <begin position="19"/>
        <end position="172"/>
    </location>
</feature>
<sequence length="181" mass="20159">MYAPGPPPPPLSPGGVPLAEFPQRLVAYIIDSVLLSVVAMIVAIPAFIVLFRSFPDPVTYTDNSEPDFNVFFGDFLVPLLLLEAGLFVLMFLLYYVYVVEVMYRSGQTLGKKIMKIRVVPLDPEGKLTRGMAAKRYLVEFVAGGLVPFFSWVDGLWQLGDKPYQQTLHDKFAQTVVVKVSP</sequence>
<keyword evidence="4 6" id="KW-1133">Transmembrane helix</keyword>
<evidence type="ECO:0000256" key="5">
    <source>
        <dbReference type="ARBA" id="ARBA00023136"/>
    </source>
</evidence>
<gene>
    <name evidence="8" type="ORF">KOI35_06795</name>
</gene>
<evidence type="ECO:0000256" key="6">
    <source>
        <dbReference type="SAM" id="Phobius"/>
    </source>
</evidence>
<dbReference type="Proteomes" id="UP001519654">
    <property type="component" value="Unassembled WGS sequence"/>
</dbReference>
<evidence type="ECO:0000259" key="7">
    <source>
        <dbReference type="Pfam" id="PF06271"/>
    </source>
</evidence>
<feature type="transmembrane region" description="Helical" evidence="6">
    <location>
        <begin position="75"/>
        <end position="97"/>
    </location>
</feature>
<dbReference type="InterPro" id="IPR010432">
    <property type="entry name" value="RDD"/>
</dbReference>
<evidence type="ECO:0000256" key="3">
    <source>
        <dbReference type="ARBA" id="ARBA00022692"/>
    </source>
</evidence>
<dbReference type="EMBL" id="JAHKKG010000002">
    <property type="protein sequence ID" value="MBU2663213.1"/>
    <property type="molecule type" value="Genomic_DNA"/>
</dbReference>
<evidence type="ECO:0000256" key="4">
    <source>
        <dbReference type="ARBA" id="ARBA00022989"/>
    </source>
</evidence>
<keyword evidence="2" id="KW-1003">Cell membrane</keyword>
<name>A0ABS5YKJ2_9ACTN</name>
<accession>A0ABS5YKJ2</accession>
<evidence type="ECO:0000313" key="9">
    <source>
        <dbReference type="Proteomes" id="UP001519654"/>
    </source>
</evidence>
<keyword evidence="5 6" id="KW-0472">Membrane</keyword>
<reference evidence="8 9" key="1">
    <citation type="submission" date="2021-06" db="EMBL/GenBank/DDBJ databases">
        <title>Actinoplanes lichenicola sp. nov., and Actinoplanes ovalisporus sp. nov., isolated from lichen in Thailand.</title>
        <authorList>
            <person name="Saeng-In P."/>
            <person name="Kanchanasin P."/>
            <person name="Yuki M."/>
            <person name="Kudo T."/>
            <person name="Ohkuma M."/>
            <person name="Phongsopitanun W."/>
            <person name="Tanasupawat S."/>
        </authorList>
    </citation>
    <scope>NUCLEOTIDE SEQUENCE [LARGE SCALE GENOMIC DNA]</scope>
    <source>
        <strain evidence="8 9">NBRC 110975</strain>
    </source>
</reference>
<feature type="transmembrane region" description="Helical" evidence="6">
    <location>
        <begin position="33"/>
        <end position="55"/>
    </location>
</feature>
<protein>
    <submittedName>
        <fullName evidence="8">RDD family protein</fullName>
    </submittedName>
</protein>
<dbReference type="Pfam" id="PF06271">
    <property type="entry name" value="RDD"/>
    <property type="match status" value="1"/>
</dbReference>
<evidence type="ECO:0000313" key="8">
    <source>
        <dbReference type="EMBL" id="MBU2663213.1"/>
    </source>
</evidence>
<evidence type="ECO:0000256" key="2">
    <source>
        <dbReference type="ARBA" id="ARBA00022475"/>
    </source>
</evidence>
<dbReference type="PANTHER" id="PTHR36115:SF4">
    <property type="entry name" value="MEMBRANE PROTEIN"/>
    <property type="match status" value="1"/>
</dbReference>
<keyword evidence="9" id="KW-1185">Reference proteome</keyword>
<dbReference type="PANTHER" id="PTHR36115">
    <property type="entry name" value="PROLINE-RICH ANTIGEN HOMOLOG-RELATED"/>
    <property type="match status" value="1"/>
</dbReference>
<proteinExistence type="predicted"/>